<proteinExistence type="predicted"/>
<dbReference type="EMBL" id="WBVQ01000001">
    <property type="protein sequence ID" value="KAB2817139.1"/>
    <property type="molecule type" value="Genomic_DNA"/>
</dbReference>
<dbReference type="InterPro" id="IPR029058">
    <property type="entry name" value="AB_hydrolase_fold"/>
</dbReference>
<dbReference type="OrthoDB" id="1095982at2"/>
<name>A0A6L3ZHN1_9FLAO</name>
<keyword evidence="1" id="KW-0732">Signal</keyword>
<dbReference type="SUPFAM" id="SSF53474">
    <property type="entry name" value="alpha/beta-Hydrolases"/>
    <property type="match status" value="1"/>
</dbReference>
<keyword evidence="3" id="KW-1185">Reference proteome</keyword>
<reference evidence="2 3" key="1">
    <citation type="submission" date="2019-10" db="EMBL/GenBank/DDBJ databases">
        <title>Genome sequence of Phaeocystidibacter marisrubri JCM30614 (type strain).</title>
        <authorList>
            <person name="Bowman J.P."/>
        </authorList>
    </citation>
    <scope>NUCLEOTIDE SEQUENCE [LARGE SCALE GENOMIC DNA]</scope>
    <source>
        <strain evidence="2 3">JCM 30614</strain>
    </source>
</reference>
<dbReference type="RefSeq" id="WP_151691710.1">
    <property type="nucleotide sequence ID" value="NZ_BMGX01000002.1"/>
</dbReference>
<evidence type="ECO:0000313" key="3">
    <source>
        <dbReference type="Proteomes" id="UP000484164"/>
    </source>
</evidence>
<accession>A0A6L3ZHN1</accession>
<sequence length="304" mass="34592">MKHTILLLALLFSLTSLSQNIERYTTSSAEGILLLPEGEVLGLIIRDFSELPELPVRYTYQFTPLALQDSMAVFVTRTSAYYPDLYLNDDGPKRLDSLLHQLFEKHPEIPSKNTFIGGISASGTRALRYTEYCNSGKSMYGYKMKGCFAVDPPLDLERFFQTCVKILERNHEISNIWECNLITETLLTHLEGTPSEQYDKYVDASVYSYSSPDEPQIAPYLETPIILIHEPDVEWWVENRMAASAESNMTDVSAFYVALVSQGHSDATLINTRDRGYDVNGNRKPHSWSIVNEPELIDWIKSKL</sequence>
<dbReference type="AlphaFoldDB" id="A0A6L3ZHN1"/>
<feature type="signal peptide" evidence="1">
    <location>
        <begin position="1"/>
        <end position="18"/>
    </location>
</feature>
<evidence type="ECO:0000256" key="1">
    <source>
        <dbReference type="SAM" id="SignalP"/>
    </source>
</evidence>
<protein>
    <recommendedName>
        <fullName evidence="4">Alpha/beta hydrolase</fullName>
    </recommendedName>
</protein>
<comment type="caution">
    <text evidence="2">The sequence shown here is derived from an EMBL/GenBank/DDBJ whole genome shotgun (WGS) entry which is preliminary data.</text>
</comment>
<evidence type="ECO:0000313" key="2">
    <source>
        <dbReference type="EMBL" id="KAB2817139.1"/>
    </source>
</evidence>
<feature type="chain" id="PRO_5026718777" description="Alpha/beta hydrolase" evidence="1">
    <location>
        <begin position="19"/>
        <end position="304"/>
    </location>
</feature>
<evidence type="ECO:0008006" key="4">
    <source>
        <dbReference type="Google" id="ProtNLM"/>
    </source>
</evidence>
<dbReference type="Proteomes" id="UP000484164">
    <property type="component" value="Unassembled WGS sequence"/>
</dbReference>
<organism evidence="2 3">
    <name type="scientific">Phaeocystidibacter marisrubri</name>
    <dbReference type="NCBI Taxonomy" id="1577780"/>
    <lineage>
        <taxon>Bacteria</taxon>
        <taxon>Pseudomonadati</taxon>
        <taxon>Bacteroidota</taxon>
        <taxon>Flavobacteriia</taxon>
        <taxon>Flavobacteriales</taxon>
        <taxon>Phaeocystidibacteraceae</taxon>
        <taxon>Phaeocystidibacter</taxon>
    </lineage>
</organism>
<gene>
    <name evidence="2" type="ORF">F8C82_01715</name>
</gene>